<dbReference type="Proteomes" id="UP000095283">
    <property type="component" value="Unplaced"/>
</dbReference>
<sequence>MQKRDWKRENRYWESPTHPHCVKLERRSIMKTDELHKYLFYNTLQPFFSPYSGFYISTHTYEYY</sequence>
<evidence type="ECO:0000313" key="1">
    <source>
        <dbReference type="Proteomes" id="UP000095283"/>
    </source>
</evidence>
<dbReference type="AlphaFoldDB" id="A0A1I7XQG3"/>
<protein>
    <submittedName>
        <fullName evidence="2">Ovule protein</fullName>
    </submittedName>
</protein>
<keyword evidence="1" id="KW-1185">Reference proteome</keyword>
<dbReference type="WBParaSite" id="Hba_19773">
    <property type="protein sequence ID" value="Hba_19773"/>
    <property type="gene ID" value="Hba_19773"/>
</dbReference>
<organism evidence="1 2">
    <name type="scientific">Heterorhabditis bacteriophora</name>
    <name type="common">Entomopathogenic nematode worm</name>
    <dbReference type="NCBI Taxonomy" id="37862"/>
    <lineage>
        <taxon>Eukaryota</taxon>
        <taxon>Metazoa</taxon>
        <taxon>Ecdysozoa</taxon>
        <taxon>Nematoda</taxon>
        <taxon>Chromadorea</taxon>
        <taxon>Rhabditida</taxon>
        <taxon>Rhabditina</taxon>
        <taxon>Rhabditomorpha</taxon>
        <taxon>Strongyloidea</taxon>
        <taxon>Heterorhabditidae</taxon>
        <taxon>Heterorhabditis</taxon>
    </lineage>
</organism>
<evidence type="ECO:0000313" key="2">
    <source>
        <dbReference type="WBParaSite" id="Hba_19773"/>
    </source>
</evidence>
<reference evidence="2" key="1">
    <citation type="submission" date="2016-11" db="UniProtKB">
        <authorList>
            <consortium name="WormBaseParasite"/>
        </authorList>
    </citation>
    <scope>IDENTIFICATION</scope>
</reference>
<name>A0A1I7XQG3_HETBA</name>
<proteinExistence type="predicted"/>
<accession>A0A1I7XQG3</accession>